<dbReference type="GO" id="GO:0000155">
    <property type="term" value="F:phosphorelay sensor kinase activity"/>
    <property type="evidence" value="ECO:0007669"/>
    <property type="project" value="InterPro"/>
</dbReference>
<name>A0A1N6G797_9BACT</name>
<gene>
    <name evidence="3" type="ORF">SAMN05444394_3022</name>
</gene>
<keyword evidence="1" id="KW-1133">Transmembrane helix</keyword>
<dbReference type="AlphaFoldDB" id="A0A1N6G797"/>
<sequence>MNLYSELALFYYLPTMLKKSSSKKSQGLWNNLRSFLIINLCIAIILVIFFCPKCFLSWDGIVGVIPDFFYSFIITMALSFGGSKIEDYYDQRISWISYPLKRLICTILTYLVYSFVVSFIIVFSFAYLQGQFNLSKIPWSSILDFTFVPMQIAFVFMAIFTTRSWLLEWRKSAIEAEQLRSEKLASQYQGLKDQLNPHFLFNSLNVLSNLVYEDADRSAAFIQKLSKIYRYVLDVQHEELISLEEEAAFARNFLQLQKIRFEDSLEFNIQLQQVNKYFLPPLSLQLLLENAIKHNIASQENPLFIHIIQKEDELWVSNTLQLKSGNTTTNKGIGLENIRLRYLHLSNKKITITQTQDEFLVQLPLLKIFK</sequence>
<dbReference type="STRING" id="226505.SAMN05444394_3022"/>
<keyword evidence="3" id="KW-0808">Transferase</keyword>
<organism evidence="3 4">
    <name type="scientific">Algoriphagus halophilus</name>
    <dbReference type="NCBI Taxonomy" id="226505"/>
    <lineage>
        <taxon>Bacteria</taxon>
        <taxon>Pseudomonadati</taxon>
        <taxon>Bacteroidota</taxon>
        <taxon>Cytophagia</taxon>
        <taxon>Cytophagales</taxon>
        <taxon>Cyclobacteriaceae</taxon>
        <taxon>Algoriphagus</taxon>
    </lineage>
</organism>
<keyword evidence="3" id="KW-0418">Kinase</keyword>
<dbReference type="GO" id="GO:0016020">
    <property type="term" value="C:membrane"/>
    <property type="evidence" value="ECO:0007669"/>
    <property type="project" value="InterPro"/>
</dbReference>
<feature type="transmembrane region" description="Helical" evidence="1">
    <location>
        <begin position="28"/>
        <end position="49"/>
    </location>
</feature>
<dbReference type="PANTHER" id="PTHR34220">
    <property type="entry name" value="SENSOR HISTIDINE KINASE YPDA"/>
    <property type="match status" value="1"/>
</dbReference>
<dbReference type="RefSeq" id="WP_234982177.1">
    <property type="nucleotide sequence ID" value="NZ_FSRC01000002.1"/>
</dbReference>
<feature type="transmembrane region" description="Helical" evidence="1">
    <location>
        <begin position="103"/>
        <end position="127"/>
    </location>
</feature>
<dbReference type="InterPro" id="IPR050640">
    <property type="entry name" value="Bact_2-comp_sensor_kinase"/>
</dbReference>
<dbReference type="InterPro" id="IPR010559">
    <property type="entry name" value="Sig_transdc_His_kin_internal"/>
</dbReference>
<dbReference type="PANTHER" id="PTHR34220:SF7">
    <property type="entry name" value="SENSOR HISTIDINE KINASE YPDA"/>
    <property type="match status" value="1"/>
</dbReference>
<evidence type="ECO:0000313" key="3">
    <source>
        <dbReference type="EMBL" id="SIO03364.1"/>
    </source>
</evidence>
<keyword evidence="1" id="KW-0812">Transmembrane</keyword>
<evidence type="ECO:0000256" key="1">
    <source>
        <dbReference type="SAM" id="Phobius"/>
    </source>
</evidence>
<feature type="transmembrane region" description="Helical" evidence="1">
    <location>
        <begin position="61"/>
        <end position="82"/>
    </location>
</feature>
<evidence type="ECO:0000259" key="2">
    <source>
        <dbReference type="Pfam" id="PF06580"/>
    </source>
</evidence>
<dbReference type="EMBL" id="FSRC01000002">
    <property type="protein sequence ID" value="SIO03364.1"/>
    <property type="molecule type" value="Genomic_DNA"/>
</dbReference>
<protein>
    <submittedName>
        <fullName evidence="3">Histidine kinase</fullName>
    </submittedName>
</protein>
<keyword evidence="1" id="KW-0472">Membrane</keyword>
<accession>A0A1N6G797</accession>
<keyword evidence="4" id="KW-1185">Reference proteome</keyword>
<feature type="domain" description="Signal transduction histidine kinase internal region" evidence="2">
    <location>
        <begin position="187"/>
        <end position="265"/>
    </location>
</feature>
<evidence type="ECO:0000313" key="4">
    <source>
        <dbReference type="Proteomes" id="UP000185221"/>
    </source>
</evidence>
<dbReference type="Pfam" id="PF06580">
    <property type="entry name" value="His_kinase"/>
    <property type="match status" value="1"/>
</dbReference>
<feature type="transmembrane region" description="Helical" evidence="1">
    <location>
        <begin position="139"/>
        <end position="161"/>
    </location>
</feature>
<proteinExistence type="predicted"/>
<dbReference type="Proteomes" id="UP000185221">
    <property type="component" value="Unassembled WGS sequence"/>
</dbReference>
<reference evidence="4" key="1">
    <citation type="submission" date="2016-11" db="EMBL/GenBank/DDBJ databases">
        <authorList>
            <person name="Varghese N."/>
            <person name="Submissions S."/>
        </authorList>
    </citation>
    <scope>NUCLEOTIDE SEQUENCE [LARGE SCALE GENOMIC DNA]</scope>
    <source>
        <strain evidence="4">DSM 15292</strain>
    </source>
</reference>